<dbReference type="Proteomes" id="UP001155145">
    <property type="component" value="Unassembled WGS sequence"/>
</dbReference>
<dbReference type="RefSeq" id="WP_227928110.1">
    <property type="nucleotide sequence ID" value="NZ_CP094984.1"/>
</dbReference>
<protein>
    <submittedName>
        <fullName evidence="1">Uncharacterized protein</fullName>
    </submittedName>
</protein>
<dbReference type="EMBL" id="JAJFZT010000002">
    <property type="protein sequence ID" value="MCC3271992.1"/>
    <property type="molecule type" value="Genomic_DNA"/>
</dbReference>
<name>A0A9X1S984_9MICC</name>
<evidence type="ECO:0000313" key="2">
    <source>
        <dbReference type="EMBL" id="UON92125.1"/>
    </source>
</evidence>
<keyword evidence="3" id="KW-1185">Reference proteome</keyword>
<proteinExistence type="predicted"/>
<evidence type="ECO:0000313" key="4">
    <source>
        <dbReference type="Proteomes" id="UP001155145"/>
    </source>
</evidence>
<evidence type="ECO:0000313" key="1">
    <source>
        <dbReference type="EMBL" id="MCC3271992.1"/>
    </source>
</evidence>
<dbReference type="AlphaFoldDB" id="A0A9X1S984"/>
<reference evidence="1" key="1">
    <citation type="submission" date="2021-10" db="EMBL/GenBank/DDBJ databases">
        <title>Novel species in genus Arthrobacter.</title>
        <authorList>
            <person name="Liu Y."/>
        </authorList>
    </citation>
    <scope>NUCLEOTIDE SEQUENCE</scope>
    <source>
        <strain evidence="3">zg-Y462</strain>
        <strain evidence="1">Zg-Y462</strain>
    </source>
</reference>
<evidence type="ECO:0000313" key="3">
    <source>
        <dbReference type="Proteomes" id="UP000829758"/>
    </source>
</evidence>
<sequence>MASRNFFTDQFGRQTVIEVPNAPIIGWGVFGLASMMALTPRRADQLKTLSKACLLLWALGETFRGESGFRRSIGAATLLSQITARPENGVKSAQGRAASA</sequence>
<organism evidence="1 4">
    <name type="scientific">Arthrobacter zhangbolii</name>
    <dbReference type="NCBI Taxonomy" id="2886936"/>
    <lineage>
        <taxon>Bacteria</taxon>
        <taxon>Bacillati</taxon>
        <taxon>Actinomycetota</taxon>
        <taxon>Actinomycetes</taxon>
        <taxon>Micrococcales</taxon>
        <taxon>Micrococcaceae</taxon>
        <taxon>Arthrobacter</taxon>
    </lineage>
</organism>
<accession>A0A9X1S984</accession>
<gene>
    <name evidence="1" type="ORF">LJ755_04510</name>
    <name evidence="2" type="ORF">MUK71_00200</name>
</gene>
<dbReference type="EMBL" id="CP094984">
    <property type="protein sequence ID" value="UON92125.1"/>
    <property type="molecule type" value="Genomic_DNA"/>
</dbReference>
<dbReference type="Proteomes" id="UP000829758">
    <property type="component" value="Chromosome"/>
</dbReference>